<sequence length="141" mass="16862">MIVIEGIYHRTKKIINISNEKKENDKFDQLNNTHIKKNIYTKEYNNNMTIHKNAEKINSRNTKLIEQIKEETNEYNIFCKNRNLIRKNICTDNTYILKNNNPQEMKDINKINEQLKIFEQNQIMSPSLKNALKMLANDIYV</sequence>
<accession>A0A0L1IGZ4</accession>
<evidence type="ECO:0000313" key="2">
    <source>
        <dbReference type="Proteomes" id="UP000054562"/>
    </source>
</evidence>
<dbReference type="OrthoDB" id="371631at2759"/>
<organism evidence="1 2">
    <name type="scientific">Plasmodium falciparum IGH-CR14</name>
    <dbReference type="NCBI Taxonomy" id="580059"/>
    <lineage>
        <taxon>Eukaryota</taxon>
        <taxon>Sar</taxon>
        <taxon>Alveolata</taxon>
        <taxon>Apicomplexa</taxon>
        <taxon>Aconoidasida</taxon>
        <taxon>Haemosporida</taxon>
        <taxon>Plasmodiidae</taxon>
        <taxon>Plasmodium</taxon>
        <taxon>Plasmodium (Laverania)</taxon>
    </lineage>
</organism>
<proteinExistence type="predicted"/>
<protein>
    <submittedName>
        <fullName evidence="1">Uncharacterized protein</fullName>
    </submittedName>
</protein>
<dbReference type="Proteomes" id="UP000054562">
    <property type="component" value="Unassembled WGS sequence"/>
</dbReference>
<reference evidence="2" key="1">
    <citation type="submission" date="2015-07" db="EMBL/GenBank/DDBJ databases">
        <title>Annotation of Plasmodium falciparum IGH-CR14.</title>
        <authorList>
            <consortium name="The Broad Institute Genome Sequencing Platform"/>
            <person name="Volkman S.K."/>
            <person name="Neafsey D.E."/>
            <person name="Dash A.P."/>
            <person name="Chitnis C.E."/>
            <person name="Hartl D.L."/>
            <person name="Young S.K."/>
            <person name="Zeng Q."/>
            <person name="Koehrsen M."/>
            <person name="Alvarado L."/>
            <person name="Berlin A."/>
            <person name="Borenstein D."/>
            <person name="Chapman S.B."/>
            <person name="Chen Z."/>
            <person name="Engels R."/>
            <person name="Freedman E."/>
            <person name="Gellesch M."/>
            <person name="Goldberg J."/>
            <person name="Griggs A."/>
            <person name="Gujja S."/>
            <person name="Heilman E.R."/>
            <person name="Heiman D.I."/>
            <person name="Howarth C."/>
            <person name="Jen D."/>
            <person name="Larson L."/>
            <person name="Mehta T."/>
            <person name="Neiman D."/>
            <person name="Park D."/>
            <person name="Pearson M."/>
            <person name="Roberts A."/>
            <person name="Saif S."/>
            <person name="Shea T."/>
            <person name="Shenoy N."/>
            <person name="Sisk P."/>
            <person name="Stolte C."/>
            <person name="Sykes S."/>
            <person name="Walk T."/>
            <person name="White J."/>
            <person name="Yandava C."/>
            <person name="Haas B."/>
            <person name="Henn M.R."/>
            <person name="Nusbaum C."/>
            <person name="Birren B."/>
        </authorList>
    </citation>
    <scope>NUCLEOTIDE SEQUENCE [LARGE SCALE GENOMIC DNA]</scope>
    <source>
        <strain evidence="2">IGH-CR14</strain>
    </source>
</reference>
<name>A0A0L1IGZ4_PLAFA</name>
<gene>
    <name evidence="1" type="ORF">PFMG_05041</name>
</gene>
<dbReference type="AlphaFoldDB" id="A0A0L1IGZ4"/>
<reference evidence="2" key="2">
    <citation type="submission" date="2015-07" db="EMBL/GenBank/DDBJ databases">
        <title>The genome sequence of Plasmodium falciparum IGH-CR14.</title>
        <authorList>
            <consortium name="The Broad Institute Genome Sequencing Platform"/>
            <person name="Volkman S.K."/>
            <person name="Neafsey D.E."/>
            <person name="Dash A.P."/>
            <person name="Chitnis C.E."/>
            <person name="Hartl D.L."/>
            <person name="Young S.K."/>
            <person name="Kodira C.D."/>
            <person name="Zeng Q."/>
            <person name="Koehrsen M."/>
            <person name="Godfrey P."/>
            <person name="Alvarado L."/>
            <person name="Berlin A."/>
            <person name="Borenstein D."/>
            <person name="Chen Z."/>
            <person name="Engels R."/>
            <person name="Freedman E."/>
            <person name="Gellesch M."/>
            <person name="Goldberg J."/>
            <person name="Griggs A."/>
            <person name="Gujja S."/>
            <person name="Heiman D."/>
            <person name="Hepburn T."/>
            <person name="Howarth C."/>
            <person name="Jen D."/>
            <person name="Larson L."/>
            <person name="Lewis B."/>
            <person name="Mehta T."/>
            <person name="Park D."/>
            <person name="Pearson M."/>
            <person name="Roberts A."/>
            <person name="Saif S."/>
            <person name="Shea T."/>
            <person name="Shenoy N."/>
            <person name="Sisk P."/>
            <person name="Stolte C."/>
            <person name="Sykes S."/>
            <person name="Walk T."/>
            <person name="White J."/>
            <person name="Yandava C."/>
            <person name="Wirth D.F."/>
            <person name="Nusbaum C."/>
            <person name="Birren B."/>
        </authorList>
    </citation>
    <scope>NUCLEOTIDE SEQUENCE [LARGE SCALE GENOMIC DNA]</scope>
    <source>
        <strain evidence="2">IGH-CR14</strain>
    </source>
</reference>
<evidence type="ECO:0000313" key="1">
    <source>
        <dbReference type="EMBL" id="KNG78896.1"/>
    </source>
</evidence>
<dbReference type="EMBL" id="GG665786">
    <property type="protein sequence ID" value="KNG78896.1"/>
    <property type="molecule type" value="Genomic_DNA"/>
</dbReference>